<comment type="caution">
    <text evidence="1">The sequence shown here is derived from an EMBL/GenBank/DDBJ whole genome shotgun (WGS) entry which is preliminary data.</text>
</comment>
<dbReference type="EMBL" id="PGOL01039686">
    <property type="protein sequence ID" value="PKI18300.1"/>
    <property type="molecule type" value="Genomic_DNA"/>
</dbReference>
<gene>
    <name evidence="1" type="ORF">CRG98_049426</name>
</gene>
<dbReference type="Proteomes" id="UP000233551">
    <property type="component" value="Unassembled WGS sequence"/>
</dbReference>
<name>A0A2I0HEX4_PUNGR</name>
<evidence type="ECO:0000313" key="2">
    <source>
        <dbReference type="Proteomes" id="UP000233551"/>
    </source>
</evidence>
<sequence>MFYLASGYEERVGEEFEIRVTQWNPRKDVQVCLDGRSDVGMCGNRRWRASGTRLGAWEDVRCAAGVRLVTVTIHPRARDELQSLKYT</sequence>
<organism evidence="1 2">
    <name type="scientific">Punica granatum</name>
    <name type="common">Pomegranate</name>
    <dbReference type="NCBI Taxonomy" id="22663"/>
    <lineage>
        <taxon>Eukaryota</taxon>
        <taxon>Viridiplantae</taxon>
        <taxon>Streptophyta</taxon>
        <taxon>Embryophyta</taxon>
        <taxon>Tracheophyta</taxon>
        <taxon>Spermatophyta</taxon>
        <taxon>Magnoliopsida</taxon>
        <taxon>eudicotyledons</taxon>
        <taxon>Gunneridae</taxon>
        <taxon>Pentapetalae</taxon>
        <taxon>rosids</taxon>
        <taxon>malvids</taxon>
        <taxon>Myrtales</taxon>
        <taxon>Lythraceae</taxon>
        <taxon>Punica</taxon>
    </lineage>
</organism>
<protein>
    <submittedName>
        <fullName evidence="1">Uncharacterized protein</fullName>
    </submittedName>
</protein>
<reference evidence="1 2" key="1">
    <citation type="submission" date="2017-11" db="EMBL/GenBank/DDBJ databases">
        <title>De-novo sequencing of pomegranate (Punica granatum L.) genome.</title>
        <authorList>
            <person name="Akparov Z."/>
            <person name="Amiraslanov A."/>
            <person name="Hajiyeva S."/>
            <person name="Abbasov M."/>
            <person name="Kaur K."/>
            <person name="Hamwieh A."/>
            <person name="Solovyev V."/>
            <person name="Salamov A."/>
            <person name="Braich B."/>
            <person name="Kosarev P."/>
            <person name="Mahmoud A."/>
            <person name="Hajiyev E."/>
            <person name="Babayeva S."/>
            <person name="Izzatullayeva V."/>
            <person name="Mammadov A."/>
            <person name="Mammadov A."/>
            <person name="Sharifova S."/>
            <person name="Ojaghi J."/>
            <person name="Eynullazada K."/>
            <person name="Bayramov B."/>
            <person name="Abdulazimova A."/>
            <person name="Shahmuradov I."/>
        </authorList>
    </citation>
    <scope>NUCLEOTIDE SEQUENCE [LARGE SCALE GENOMIC DNA]</scope>
    <source>
        <strain evidence="2">cv. AG2017</strain>
        <tissue evidence="1">Leaf</tissue>
    </source>
</reference>
<evidence type="ECO:0000313" key="1">
    <source>
        <dbReference type="EMBL" id="PKI18300.1"/>
    </source>
</evidence>
<dbReference type="AlphaFoldDB" id="A0A2I0HEX4"/>
<accession>A0A2I0HEX4</accession>
<keyword evidence="2" id="KW-1185">Reference proteome</keyword>
<proteinExistence type="predicted"/>